<evidence type="ECO:0000313" key="6">
    <source>
        <dbReference type="EMBL" id="QGW30034.1"/>
    </source>
</evidence>
<accession>A0A6I6GC52</accession>
<evidence type="ECO:0000256" key="3">
    <source>
        <dbReference type="ARBA" id="ARBA00048782"/>
    </source>
</evidence>
<dbReference type="GO" id="GO:0008113">
    <property type="term" value="F:peptide-methionine (S)-S-oxide reductase activity"/>
    <property type="evidence" value="ECO:0007669"/>
    <property type="project" value="UniProtKB-UniRule"/>
</dbReference>
<dbReference type="Pfam" id="PF01625">
    <property type="entry name" value="PMSR"/>
    <property type="match status" value="1"/>
</dbReference>
<reference evidence="6 7" key="1">
    <citation type="submission" date="2019-11" db="EMBL/GenBank/DDBJ databases">
        <authorList>
            <person name="Im W.T."/>
        </authorList>
    </citation>
    <scope>NUCLEOTIDE SEQUENCE [LARGE SCALE GENOMIC DNA]</scope>
    <source>
        <strain evidence="6 7">SB-02</strain>
    </source>
</reference>
<protein>
    <recommendedName>
        <fullName evidence="4">Peptide methionine sulfoxide reductase MsrA</fullName>
        <shortName evidence="4">Protein-methionine-S-oxide reductase</shortName>
        <ecNumber evidence="4">1.8.4.11</ecNumber>
    </recommendedName>
    <alternativeName>
        <fullName evidence="4">Peptide-methionine (S)-S-oxide reductase</fullName>
        <shortName evidence="4">Peptide Met(O) reductase</shortName>
    </alternativeName>
</protein>
<proteinExistence type="inferred from homology"/>
<evidence type="ECO:0000259" key="5">
    <source>
        <dbReference type="Pfam" id="PF01625"/>
    </source>
</evidence>
<gene>
    <name evidence="4 6" type="primary">msrA</name>
    <name evidence="6" type="ORF">GLV81_09685</name>
</gene>
<keyword evidence="1 4" id="KW-0560">Oxidoreductase</keyword>
<dbReference type="PANTHER" id="PTHR43774:SF1">
    <property type="entry name" value="PEPTIDE METHIONINE SULFOXIDE REDUCTASE MSRA 2"/>
    <property type="match status" value="1"/>
</dbReference>
<comment type="catalytic activity">
    <reaction evidence="3 4">
        <text>[thioredoxin]-disulfide + L-methionine + H2O = L-methionine (S)-S-oxide + [thioredoxin]-dithiol</text>
        <dbReference type="Rhea" id="RHEA:19993"/>
        <dbReference type="Rhea" id="RHEA-COMP:10698"/>
        <dbReference type="Rhea" id="RHEA-COMP:10700"/>
        <dbReference type="ChEBI" id="CHEBI:15377"/>
        <dbReference type="ChEBI" id="CHEBI:29950"/>
        <dbReference type="ChEBI" id="CHEBI:50058"/>
        <dbReference type="ChEBI" id="CHEBI:57844"/>
        <dbReference type="ChEBI" id="CHEBI:58772"/>
        <dbReference type="EC" id="1.8.4.11"/>
    </reaction>
</comment>
<name>A0A6I6GC52_9BACT</name>
<dbReference type="Proteomes" id="UP000426027">
    <property type="component" value="Chromosome"/>
</dbReference>
<dbReference type="Gene3D" id="3.30.1060.10">
    <property type="entry name" value="Peptide methionine sulphoxide reductase MsrA"/>
    <property type="match status" value="1"/>
</dbReference>
<dbReference type="HAMAP" id="MF_01401">
    <property type="entry name" value="MsrA"/>
    <property type="match status" value="1"/>
</dbReference>
<comment type="similarity">
    <text evidence="4">Belongs to the MsrA Met sulfoxide reductase family.</text>
</comment>
<comment type="catalytic activity">
    <reaction evidence="2 4">
        <text>L-methionyl-[protein] + [thioredoxin]-disulfide + H2O = L-methionyl-(S)-S-oxide-[protein] + [thioredoxin]-dithiol</text>
        <dbReference type="Rhea" id="RHEA:14217"/>
        <dbReference type="Rhea" id="RHEA-COMP:10698"/>
        <dbReference type="Rhea" id="RHEA-COMP:10700"/>
        <dbReference type="Rhea" id="RHEA-COMP:12313"/>
        <dbReference type="Rhea" id="RHEA-COMP:12315"/>
        <dbReference type="ChEBI" id="CHEBI:15377"/>
        <dbReference type="ChEBI" id="CHEBI:16044"/>
        <dbReference type="ChEBI" id="CHEBI:29950"/>
        <dbReference type="ChEBI" id="CHEBI:44120"/>
        <dbReference type="ChEBI" id="CHEBI:50058"/>
        <dbReference type="EC" id="1.8.4.11"/>
    </reaction>
</comment>
<organism evidence="6 7">
    <name type="scientific">Phnomibacter ginsenosidimutans</name>
    <dbReference type="NCBI Taxonomy" id="2676868"/>
    <lineage>
        <taxon>Bacteria</taxon>
        <taxon>Pseudomonadati</taxon>
        <taxon>Bacteroidota</taxon>
        <taxon>Chitinophagia</taxon>
        <taxon>Chitinophagales</taxon>
        <taxon>Chitinophagaceae</taxon>
        <taxon>Phnomibacter</taxon>
    </lineage>
</organism>
<dbReference type="EMBL" id="CP046566">
    <property type="protein sequence ID" value="QGW30034.1"/>
    <property type="molecule type" value="Genomic_DNA"/>
</dbReference>
<dbReference type="EC" id="1.8.4.11" evidence="4"/>
<dbReference type="SUPFAM" id="SSF55068">
    <property type="entry name" value="Peptide methionine sulfoxide reductase"/>
    <property type="match status" value="1"/>
</dbReference>
<dbReference type="InterPro" id="IPR036509">
    <property type="entry name" value="Met_Sox_Rdtase_MsrA_sf"/>
</dbReference>
<evidence type="ECO:0000256" key="1">
    <source>
        <dbReference type="ARBA" id="ARBA00023002"/>
    </source>
</evidence>
<evidence type="ECO:0000313" key="7">
    <source>
        <dbReference type="Proteomes" id="UP000426027"/>
    </source>
</evidence>
<feature type="domain" description="Peptide methionine sulphoxide reductase MsrA" evidence="5">
    <location>
        <begin position="42"/>
        <end position="194"/>
    </location>
</feature>
<feature type="active site" evidence="4">
    <location>
        <position position="49"/>
    </location>
</feature>
<comment type="function">
    <text evidence="4">Has an important function as a repair enzyme for proteins that have been inactivated by oxidation. Catalyzes the reversible oxidation-reduction of methionine sulfoxide in proteins to methionine.</text>
</comment>
<keyword evidence="7" id="KW-1185">Reference proteome</keyword>
<evidence type="ECO:0000256" key="2">
    <source>
        <dbReference type="ARBA" id="ARBA00047806"/>
    </source>
</evidence>
<dbReference type="InterPro" id="IPR002569">
    <property type="entry name" value="Met_Sox_Rdtase_MsrA_dom"/>
</dbReference>
<dbReference type="NCBIfam" id="TIGR00401">
    <property type="entry name" value="msrA"/>
    <property type="match status" value="1"/>
</dbReference>
<sequence length="220" mass="24519">MNALVMAVVAGGFMLAGCNQPSVQSQSLNVSMLNRTMEMTDTATFGAGCFWCTEAVFQELKGVLKVTSGYSGGHVANPTYEQVTAKTTGHAEVTQIVYNPEVISFDELLEVFWKTHDPTTPNRQGADVGPQYRSAIFYHTATQKELAEKYKADLDKSGAFAAPIVTEISPYKNFYSAEDYHQNFYANNPNYGYCTYVIKPKLDKFRKVFQEKLRKSNPGQ</sequence>
<evidence type="ECO:0000256" key="4">
    <source>
        <dbReference type="HAMAP-Rule" id="MF_01401"/>
    </source>
</evidence>
<dbReference type="PANTHER" id="PTHR43774">
    <property type="entry name" value="PEPTIDE METHIONINE SULFOXIDE REDUCTASE"/>
    <property type="match status" value="1"/>
</dbReference>
<dbReference type="KEGG" id="fls:GLV81_09685"/>
<dbReference type="AlphaFoldDB" id="A0A6I6GC52"/>